<evidence type="ECO:0000256" key="2">
    <source>
        <dbReference type="ARBA" id="ARBA00022692"/>
    </source>
</evidence>
<sequence length="1503" mass="165905">MFMIGWPTREVQGRLPGKRVAKRVALISLDPRDPEQGPLTNANIPHPQPLPPLRHRAELDLLSRVVAIYLLERQRVETRRWMATPRLHRSLRAPACSRIDFHWPRSRFAARVFEEAHPLVTGLGSTVLEALASNARIHDQSHLSLRIQNAIQCAHSYPSRDLDSRRERRSDVETVLLNNRGRSAHISHRSWAFSLHPCMHMSCGNAQSGLEMHFIISFVSPLSAIPERDGQEGSEWNDLAMEARSLVGQVESPNTSWFASLFVEQVLHVALQAGLCRLRVMFDPLFCFLRVGNSMALQLRLSLASPAPVGPVPFAHSGDGRVVLPPHPSTLDLRLFHPARPDFLFRPNHDTNPPTTATAPWAAINCDWISRTSTGKLGVLFPPGPSNAISFVPRRQTPDQRSSPTSPLARIVGVTDPSGLTWQGRKSSGSSFQTPGGEQVPVSVGICPPSRPASLPLGLTELNHSTTVCVGHRRASFPQCVIAPHPGMRGRSLGCTPDSPFTLLTLPMISPICLKVRVGQPPPPTTHPTLSIILGAVFGYEESPPGYVDGIAILGTVLICTRTAIPKLNEQQKNRDIAVIRGGQDCKISIFDLVVGDVIKLTTGDMLPCDGMVFEATKISCEEAAMTGESNAIKKTPTGDCWMLCGCKVGEGIGKMVVTAVGMSSQFGILKSALVKPREQTALQVALGRTVDIIGTFGLFVAVATFLALVIRWSIDVATYTWETHYIKLLVDYLIIAVTIIVVAVPEGLPLAVTIALAFSMKRMLKDKNLVRRLESCEIMGGATSICSDKTGTLTQNRMTVTAGYFFDQFFNYEEMARASHAAAATAPVAPAHVEEEEVDEDEDPLRKAQQPIMGEILKSMQHFPPGNPGQLVFEGISLNTSASFEPPKLATDPVSVARRERLRKARAARAAKEGREMVEPSKLRVEGNKTDVALVNWIVAMKGLEFVPALRTSMHVIQQFPFSSEIKRAGTVIEMPDCYRFHCKGAAEIVTSFCRYMIDESGQVRIRDMAHLSLRCISVAYRDIPKPEAAPERGLILLGIAGIKDPLRLEVPAAVKDCQHAGITVRMVTGDNIETAKAIAKECGIYTPEEGGLAMEGPTFRLMRERELLEKVRHLQVLARSSPQDKLKLVKLLRYQLNEVVAVTGDGTNDAPALGQDASAIVLTDDNFVGIVKAVLWGRNVYDGIRKFVQFQLTINFVAIIVAFIGAIFDMTPLQAVQMLWVNLIMDSFAALALATDSPYKELLDRKPYGHNDPLICMSMWRNIATIACYEFLIEMLLLFLRDPTGKNMMFFPRVPAASVAHNTIMFNTFIFMQIGNMFCSRRAYNEINFFAGIFKNWLFVAIWLLIAGLQIIIIEVEAIGMYVFKTVPLDWDEWLFCVFVGLATLPLGLFVRVFRCPDPMDPVKRKRDDETALRLAIYRARRKEEDAKRRWNQMSHRFGVLRAFRSAYVAEASEAPIQPIVMPPSLMATPVTSPAPVVTVQPMPAPALAVTPVQPVVASAP</sequence>
<dbReference type="Gene3D" id="3.40.1110.10">
    <property type="entry name" value="Calcium-transporting ATPase, cytoplasmic domain N"/>
    <property type="match status" value="1"/>
</dbReference>
<dbReference type="InterPro" id="IPR006068">
    <property type="entry name" value="ATPase_P-typ_cation-transptr_C"/>
</dbReference>
<dbReference type="SUPFAM" id="SSF81660">
    <property type="entry name" value="Metal cation-transporting ATPase, ATP-binding domain N"/>
    <property type="match status" value="1"/>
</dbReference>
<dbReference type="SUPFAM" id="SSF56784">
    <property type="entry name" value="HAD-like"/>
    <property type="match status" value="1"/>
</dbReference>
<feature type="domain" description="Cation-transporting P-type ATPase C-terminal" evidence="10">
    <location>
        <begin position="1213"/>
        <end position="1395"/>
    </location>
</feature>
<accession>A0ABQ8UC72</accession>
<feature type="region of interest" description="Disordered" evidence="7">
    <location>
        <begin position="31"/>
        <end position="50"/>
    </location>
</feature>
<keyword evidence="5 8" id="KW-1133">Transmembrane helix</keyword>
<reference evidence="11" key="1">
    <citation type="journal article" date="2022" name="bioRxiv">
        <title>Genomics of Preaxostyla Flagellates Illuminates Evolutionary Transitions and the Path Towards Mitochondrial Loss.</title>
        <authorList>
            <person name="Novak L.V.F."/>
            <person name="Treitli S.C."/>
            <person name="Pyrih J."/>
            <person name="Halakuc P."/>
            <person name="Pipaliya S.V."/>
            <person name="Vacek V."/>
            <person name="Brzon O."/>
            <person name="Soukal P."/>
            <person name="Eme L."/>
            <person name="Dacks J.B."/>
            <person name="Karnkowska A."/>
            <person name="Elias M."/>
            <person name="Hampl V."/>
        </authorList>
    </citation>
    <scope>NUCLEOTIDE SEQUENCE</scope>
    <source>
        <strain evidence="11">RCP-MX</strain>
    </source>
</reference>
<keyword evidence="2 8" id="KW-0812">Transmembrane</keyword>
<feature type="domain" description="P-type ATPase A" evidence="9">
    <location>
        <begin position="577"/>
        <end position="670"/>
    </location>
</feature>
<evidence type="ECO:0000256" key="4">
    <source>
        <dbReference type="ARBA" id="ARBA00022842"/>
    </source>
</evidence>
<dbReference type="Gene3D" id="1.20.1110.10">
    <property type="entry name" value="Calcium-transporting ATPase, transmembrane domain"/>
    <property type="match status" value="2"/>
</dbReference>
<name>A0ABQ8UC72_9EUKA</name>
<comment type="caution">
    <text evidence="11">The sequence shown here is derived from an EMBL/GenBank/DDBJ whole genome shotgun (WGS) entry which is preliminary data.</text>
</comment>
<feature type="transmembrane region" description="Helical" evidence="8">
    <location>
        <begin position="1301"/>
        <end position="1320"/>
    </location>
</feature>
<dbReference type="Pfam" id="PF00122">
    <property type="entry name" value="E1-E2_ATPase"/>
    <property type="match status" value="1"/>
</dbReference>
<dbReference type="Gene3D" id="2.70.150.10">
    <property type="entry name" value="Calcium-transporting ATPase, cytoplasmic transduction domain A"/>
    <property type="match status" value="1"/>
</dbReference>
<feature type="transmembrane region" description="Helical" evidence="8">
    <location>
        <begin position="1189"/>
        <end position="1210"/>
    </location>
</feature>
<dbReference type="InterPro" id="IPR059000">
    <property type="entry name" value="ATPase_P-type_domA"/>
</dbReference>
<evidence type="ECO:0000256" key="1">
    <source>
        <dbReference type="ARBA" id="ARBA00004127"/>
    </source>
</evidence>
<dbReference type="Pfam" id="PF13246">
    <property type="entry name" value="Cation_ATPase"/>
    <property type="match status" value="1"/>
</dbReference>
<evidence type="ECO:0000259" key="10">
    <source>
        <dbReference type="Pfam" id="PF00689"/>
    </source>
</evidence>
<evidence type="ECO:0000256" key="8">
    <source>
        <dbReference type="SAM" id="Phobius"/>
    </source>
</evidence>
<evidence type="ECO:0000256" key="7">
    <source>
        <dbReference type="SAM" id="MobiDB-lite"/>
    </source>
</evidence>
<dbReference type="Pfam" id="PF00689">
    <property type="entry name" value="Cation_ATPase_C"/>
    <property type="match status" value="1"/>
</dbReference>
<organism evidence="11 12">
    <name type="scientific">Paratrimastix pyriformis</name>
    <dbReference type="NCBI Taxonomy" id="342808"/>
    <lineage>
        <taxon>Eukaryota</taxon>
        <taxon>Metamonada</taxon>
        <taxon>Preaxostyla</taxon>
        <taxon>Paratrimastigidae</taxon>
        <taxon>Paratrimastix</taxon>
    </lineage>
</organism>
<evidence type="ECO:0000256" key="3">
    <source>
        <dbReference type="ARBA" id="ARBA00022723"/>
    </source>
</evidence>
<dbReference type="InterPro" id="IPR044492">
    <property type="entry name" value="P_typ_ATPase_HD_dom"/>
</dbReference>
<feature type="transmembrane region" description="Helical" evidence="8">
    <location>
        <begin position="1375"/>
        <end position="1396"/>
    </location>
</feature>
<dbReference type="PANTHER" id="PTHR24093:SF369">
    <property type="entry name" value="CALCIUM-TRANSPORTING ATPASE"/>
    <property type="match status" value="1"/>
</dbReference>
<dbReference type="EMBL" id="JAPMOS010000059">
    <property type="protein sequence ID" value="KAJ4456884.1"/>
    <property type="molecule type" value="Genomic_DNA"/>
</dbReference>
<dbReference type="InterPro" id="IPR036412">
    <property type="entry name" value="HAD-like_sf"/>
</dbReference>
<dbReference type="SFLD" id="SFLDF00027">
    <property type="entry name" value="p-type_atpase"/>
    <property type="match status" value="1"/>
</dbReference>
<feature type="transmembrane region" description="Helical" evidence="8">
    <location>
        <begin position="1262"/>
        <end position="1281"/>
    </location>
</feature>
<keyword evidence="12" id="KW-1185">Reference proteome</keyword>
<proteinExistence type="predicted"/>
<protein>
    <submittedName>
        <fullName evidence="11">Calcium-transporting ATPase 8</fullName>
    </submittedName>
</protein>
<dbReference type="PRINTS" id="PR00119">
    <property type="entry name" value="CATATPASE"/>
</dbReference>
<feature type="compositionally biased region" description="Polar residues" evidence="7">
    <location>
        <begin position="418"/>
        <end position="436"/>
    </location>
</feature>
<keyword evidence="6 8" id="KW-0472">Membrane</keyword>
<dbReference type="PANTHER" id="PTHR24093">
    <property type="entry name" value="CATION TRANSPORTING ATPASE"/>
    <property type="match status" value="1"/>
</dbReference>
<comment type="subcellular location">
    <subcellularLocation>
        <location evidence="1">Endomembrane system</location>
        <topology evidence="1">Multi-pass membrane protein</topology>
    </subcellularLocation>
</comment>
<gene>
    <name evidence="11" type="ORF">PAPYR_7813</name>
</gene>
<dbReference type="InterPro" id="IPR008250">
    <property type="entry name" value="ATPase_P-typ_transduc_dom_A_sf"/>
</dbReference>
<feature type="transmembrane region" description="Helical" evidence="8">
    <location>
        <begin position="1332"/>
        <end position="1355"/>
    </location>
</feature>
<feature type="transmembrane region" description="Helical" evidence="8">
    <location>
        <begin position="691"/>
        <end position="713"/>
    </location>
</feature>
<dbReference type="Proteomes" id="UP001141327">
    <property type="component" value="Unassembled WGS sequence"/>
</dbReference>
<evidence type="ECO:0000313" key="12">
    <source>
        <dbReference type="Proteomes" id="UP001141327"/>
    </source>
</evidence>
<dbReference type="SFLD" id="SFLDS00003">
    <property type="entry name" value="Haloacid_Dehalogenase"/>
    <property type="match status" value="1"/>
</dbReference>
<dbReference type="InterPro" id="IPR001757">
    <property type="entry name" value="P_typ_ATPase"/>
</dbReference>
<dbReference type="InterPro" id="IPR018303">
    <property type="entry name" value="ATPase_P-typ_P_site"/>
</dbReference>
<dbReference type="SFLD" id="SFLDG00002">
    <property type="entry name" value="C1.7:_P-type_atpase_like"/>
    <property type="match status" value="1"/>
</dbReference>
<dbReference type="SUPFAM" id="SSF81653">
    <property type="entry name" value="Calcium ATPase, transduction domain A"/>
    <property type="match status" value="1"/>
</dbReference>
<dbReference type="InterPro" id="IPR023298">
    <property type="entry name" value="ATPase_P-typ_TM_dom_sf"/>
</dbReference>
<dbReference type="PROSITE" id="PS00154">
    <property type="entry name" value="ATPASE_E1_E2"/>
    <property type="match status" value="1"/>
</dbReference>
<dbReference type="NCBIfam" id="TIGR01494">
    <property type="entry name" value="ATPase_P-type"/>
    <property type="match status" value="3"/>
</dbReference>
<dbReference type="SUPFAM" id="SSF81665">
    <property type="entry name" value="Calcium ATPase, transmembrane domain M"/>
    <property type="match status" value="1"/>
</dbReference>
<keyword evidence="3" id="KW-0479">Metal-binding</keyword>
<evidence type="ECO:0000313" key="11">
    <source>
        <dbReference type="EMBL" id="KAJ4456884.1"/>
    </source>
</evidence>
<evidence type="ECO:0000256" key="6">
    <source>
        <dbReference type="ARBA" id="ARBA00023136"/>
    </source>
</evidence>
<keyword evidence="4" id="KW-0460">Magnesium</keyword>
<dbReference type="InterPro" id="IPR023299">
    <property type="entry name" value="ATPase_P-typ_cyto_dom_N"/>
</dbReference>
<evidence type="ECO:0000259" key="9">
    <source>
        <dbReference type="Pfam" id="PF00122"/>
    </source>
</evidence>
<feature type="transmembrane region" description="Helical" evidence="8">
    <location>
        <begin position="733"/>
        <end position="759"/>
    </location>
</feature>
<feature type="region of interest" description="Disordered" evidence="7">
    <location>
        <begin position="394"/>
        <end position="437"/>
    </location>
</feature>
<evidence type="ECO:0000256" key="5">
    <source>
        <dbReference type="ARBA" id="ARBA00022989"/>
    </source>
</evidence>